<protein>
    <submittedName>
        <fullName evidence="1">Jg20160 protein</fullName>
    </submittedName>
</protein>
<accession>A0A8S4RYZ6</accession>
<keyword evidence="2" id="KW-1185">Reference proteome</keyword>
<dbReference type="Proteomes" id="UP000838756">
    <property type="component" value="Unassembled WGS sequence"/>
</dbReference>
<organism evidence="1 2">
    <name type="scientific">Pararge aegeria aegeria</name>
    <dbReference type="NCBI Taxonomy" id="348720"/>
    <lineage>
        <taxon>Eukaryota</taxon>
        <taxon>Metazoa</taxon>
        <taxon>Ecdysozoa</taxon>
        <taxon>Arthropoda</taxon>
        <taxon>Hexapoda</taxon>
        <taxon>Insecta</taxon>
        <taxon>Pterygota</taxon>
        <taxon>Neoptera</taxon>
        <taxon>Endopterygota</taxon>
        <taxon>Lepidoptera</taxon>
        <taxon>Glossata</taxon>
        <taxon>Ditrysia</taxon>
        <taxon>Papilionoidea</taxon>
        <taxon>Nymphalidae</taxon>
        <taxon>Satyrinae</taxon>
        <taxon>Satyrini</taxon>
        <taxon>Parargina</taxon>
        <taxon>Pararge</taxon>
    </lineage>
</organism>
<name>A0A8S4RYZ6_9NEOP</name>
<reference evidence="1" key="1">
    <citation type="submission" date="2022-03" db="EMBL/GenBank/DDBJ databases">
        <authorList>
            <person name="Lindestad O."/>
        </authorList>
    </citation>
    <scope>NUCLEOTIDE SEQUENCE</scope>
</reference>
<dbReference type="EMBL" id="CAKXAJ010025810">
    <property type="protein sequence ID" value="CAH2244215.1"/>
    <property type="molecule type" value="Genomic_DNA"/>
</dbReference>
<evidence type="ECO:0000313" key="1">
    <source>
        <dbReference type="EMBL" id="CAH2244215.1"/>
    </source>
</evidence>
<gene>
    <name evidence="1" type="primary">jg20160</name>
    <name evidence="1" type="ORF">PAEG_LOCUS20187</name>
</gene>
<proteinExistence type="predicted"/>
<dbReference type="AlphaFoldDB" id="A0A8S4RYZ6"/>
<comment type="caution">
    <text evidence="1">The sequence shown here is derived from an EMBL/GenBank/DDBJ whole genome shotgun (WGS) entry which is preliminary data.</text>
</comment>
<sequence length="90" mass="9906">MTEQNKKSILQATDLYFLHVPTRTSSQCTQVRLPSPDTAYEVHIRQLTNTMRAAFDAPNKSETPSRGAPPSVCAAVPVRHPKDLQSLAST</sequence>
<evidence type="ECO:0000313" key="2">
    <source>
        <dbReference type="Proteomes" id="UP000838756"/>
    </source>
</evidence>